<dbReference type="AlphaFoldDB" id="A0A975CPE9"/>
<evidence type="ECO:0000256" key="3">
    <source>
        <dbReference type="ARBA" id="ARBA00022729"/>
    </source>
</evidence>
<dbReference type="CDD" id="cd08977">
    <property type="entry name" value="SusD"/>
    <property type="match status" value="1"/>
</dbReference>
<dbReference type="Pfam" id="PF07980">
    <property type="entry name" value="SusD_RagB"/>
    <property type="match status" value="1"/>
</dbReference>
<dbReference type="Gene3D" id="1.25.40.390">
    <property type="match status" value="1"/>
</dbReference>
<evidence type="ECO:0000256" key="4">
    <source>
        <dbReference type="ARBA" id="ARBA00023136"/>
    </source>
</evidence>
<dbReference type="GO" id="GO:0009279">
    <property type="term" value="C:cell outer membrane"/>
    <property type="evidence" value="ECO:0007669"/>
    <property type="project" value="UniProtKB-SubCell"/>
</dbReference>
<name>A0A975CPE9_9FLAO</name>
<comment type="subcellular location">
    <subcellularLocation>
        <location evidence="1">Cell outer membrane</location>
    </subcellularLocation>
</comment>
<accession>A0A975CPE9</accession>
<feature type="domain" description="RagB/SusD" evidence="7">
    <location>
        <begin position="362"/>
        <end position="482"/>
    </location>
</feature>
<keyword evidence="3 6" id="KW-0732">Signal</keyword>
<evidence type="ECO:0000313" key="9">
    <source>
        <dbReference type="EMBL" id="QTE21432.1"/>
    </source>
</evidence>
<proteinExistence type="inferred from homology"/>
<dbReference type="Proteomes" id="UP000663920">
    <property type="component" value="Chromosome"/>
</dbReference>
<keyword evidence="10" id="KW-1185">Reference proteome</keyword>
<dbReference type="Pfam" id="PF14322">
    <property type="entry name" value="SusD-like_3"/>
    <property type="match status" value="1"/>
</dbReference>
<evidence type="ECO:0000259" key="8">
    <source>
        <dbReference type="Pfam" id="PF14322"/>
    </source>
</evidence>
<dbReference type="KEGG" id="pcea:J3359_11415"/>
<protein>
    <submittedName>
        <fullName evidence="9">RagB/SusD family nutrient uptake outer membrane protein</fullName>
    </submittedName>
</protein>
<keyword evidence="5" id="KW-0998">Cell outer membrane</keyword>
<sequence>MKKIPFLISILLFSFYSCSDFLEQEPDEQVSIKQQLATKEGVLQAYNGIYRDLEAILSGNFAVYADLLGGNITFTPVISNKEISIPAKFLNTYSFNSKENKLDFETFYEDCYDLINQTNVLLENNNSFIFLSSEENNQLKAELLTVRATAHYLLTLLFAQNYNFTVDASHLGVVYNTNTVIAGVDFPARKTMAETYTLLQQDLENALQLYQNIQLLGGLEVSYFSVISTQALYAKIALQMNDYPKALEYANKVITSSYKVLLTKNNYILEWEKTEAPVLETILEFSAPRNSSGAVSSSLANSFFGYNSNQNYKRHVASGDLLSLYSTNDIRADLFLEQQLETEKNGNVALESYFFTKKYQVSPGTLFIRLSEIYLIRAEANARLNNTANALADLNIIRERANLLAINNTNNLLEEIFLERRRELAFEGHLFFDIARYKKDVIRDLGCIATVCNLSYPSNFFILPIPFASVSLNQNIKQNEGY</sequence>
<dbReference type="InterPro" id="IPR033985">
    <property type="entry name" value="SusD-like_N"/>
</dbReference>
<feature type="domain" description="SusD-like N-terminal" evidence="8">
    <location>
        <begin position="20"/>
        <end position="211"/>
    </location>
</feature>
<dbReference type="EMBL" id="CP071869">
    <property type="protein sequence ID" value="QTE21432.1"/>
    <property type="molecule type" value="Genomic_DNA"/>
</dbReference>
<organism evidence="9 10">
    <name type="scientific">Polaribacter cellanae</name>
    <dbReference type="NCBI Taxonomy" id="2818493"/>
    <lineage>
        <taxon>Bacteria</taxon>
        <taxon>Pseudomonadati</taxon>
        <taxon>Bacteroidota</taxon>
        <taxon>Flavobacteriia</taxon>
        <taxon>Flavobacteriales</taxon>
        <taxon>Flavobacteriaceae</taxon>
    </lineage>
</organism>
<evidence type="ECO:0000259" key="7">
    <source>
        <dbReference type="Pfam" id="PF07980"/>
    </source>
</evidence>
<dbReference type="InterPro" id="IPR012944">
    <property type="entry name" value="SusD_RagB_dom"/>
</dbReference>
<reference evidence="9 10" key="1">
    <citation type="submission" date="2021-03" db="EMBL/GenBank/DDBJ databases">
        <title>Complete genome of Polaribacter_sp.SM13.</title>
        <authorList>
            <person name="Jeong S.W."/>
            <person name="Bae J.W."/>
        </authorList>
    </citation>
    <scope>NUCLEOTIDE SEQUENCE [LARGE SCALE GENOMIC DNA]</scope>
    <source>
        <strain evidence="9 10">SM13</strain>
    </source>
</reference>
<dbReference type="PROSITE" id="PS51257">
    <property type="entry name" value="PROKAR_LIPOPROTEIN"/>
    <property type="match status" value="1"/>
</dbReference>
<gene>
    <name evidence="9" type="ORF">J3359_11415</name>
</gene>
<dbReference type="RefSeq" id="WP_208076990.1">
    <property type="nucleotide sequence ID" value="NZ_CP071869.1"/>
</dbReference>
<feature type="signal peptide" evidence="6">
    <location>
        <begin position="1"/>
        <end position="19"/>
    </location>
</feature>
<comment type="similarity">
    <text evidence="2">Belongs to the SusD family.</text>
</comment>
<evidence type="ECO:0000256" key="6">
    <source>
        <dbReference type="SAM" id="SignalP"/>
    </source>
</evidence>
<dbReference type="InterPro" id="IPR011990">
    <property type="entry name" value="TPR-like_helical_dom_sf"/>
</dbReference>
<evidence type="ECO:0000313" key="10">
    <source>
        <dbReference type="Proteomes" id="UP000663920"/>
    </source>
</evidence>
<evidence type="ECO:0000256" key="1">
    <source>
        <dbReference type="ARBA" id="ARBA00004442"/>
    </source>
</evidence>
<evidence type="ECO:0000256" key="5">
    <source>
        <dbReference type="ARBA" id="ARBA00023237"/>
    </source>
</evidence>
<evidence type="ECO:0000256" key="2">
    <source>
        <dbReference type="ARBA" id="ARBA00006275"/>
    </source>
</evidence>
<dbReference type="SUPFAM" id="SSF48452">
    <property type="entry name" value="TPR-like"/>
    <property type="match status" value="1"/>
</dbReference>
<feature type="chain" id="PRO_5037240537" evidence="6">
    <location>
        <begin position="20"/>
        <end position="482"/>
    </location>
</feature>
<keyword evidence="4" id="KW-0472">Membrane</keyword>